<gene>
    <name evidence="1" type="ORF">DFR34_12228</name>
</gene>
<reference evidence="1 2" key="1">
    <citation type="submission" date="2018-05" db="EMBL/GenBank/DDBJ databases">
        <title>Genomic Encyclopedia of Type Strains, Phase IV (KMG-IV): sequencing the most valuable type-strain genomes for metagenomic binning, comparative biology and taxonomic classification.</title>
        <authorList>
            <person name="Goeker M."/>
        </authorList>
    </citation>
    <scope>NUCLEOTIDE SEQUENCE [LARGE SCALE GENOMIC DNA]</scope>
    <source>
        <strain evidence="1 2">DSM 29661</strain>
    </source>
</reference>
<protein>
    <submittedName>
        <fullName evidence="1">Uncharacterized protein</fullName>
    </submittedName>
</protein>
<accession>A0A318KL72</accession>
<proteinExistence type="predicted"/>
<keyword evidence="2" id="KW-1185">Reference proteome</keyword>
<dbReference type="RefSeq" id="WP_110391689.1">
    <property type="nucleotide sequence ID" value="NZ_QJKI01000022.1"/>
</dbReference>
<organism evidence="1 2">
    <name type="scientific">Rivihabitans pingtungensis</name>
    <dbReference type="NCBI Taxonomy" id="1054498"/>
    <lineage>
        <taxon>Bacteria</taxon>
        <taxon>Pseudomonadati</taxon>
        <taxon>Pseudomonadota</taxon>
        <taxon>Betaproteobacteria</taxon>
        <taxon>Neisseriales</taxon>
        <taxon>Aquaspirillaceae</taxon>
        <taxon>Rivihabitans</taxon>
    </lineage>
</organism>
<dbReference type="EMBL" id="QJKI01000022">
    <property type="protein sequence ID" value="PXX76124.1"/>
    <property type="molecule type" value="Genomic_DNA"/>
</dbReference>
<dbReference type="Proteomes" id="UP000247555">
    <property type="component" value="Unassembled WGS sequence"/>
</dbReference>
<dbReference type="AlphaFoldDB" id="A0A318KL72"/>
<evidence type="ECO:0000313" key="1">
    <source>
        <dbReference type="EMBL" id="PXX76124.1"/>
    </source>
</evidence>
<sequence>MNGWRAWFSLHCQHEYFADRRWPGLRVQPSAASAAWLAARGLRFQPNADGGVLWAPEGDDSWAADAEQARLHFWLSGVGGDWLYYTALAQPATLGLWCFDSRQCRPRNSGALNAAGPLAAPCLPAMPWAFDWPVNPPVQAAVLSLIDPLAARGAPPVWQALSPAARLARLPLRISGVAEGRYQLLVNDAQALDAWFGPCPADAWGVLTVDAPRPPSARQPGKVYQLQLSAASRHWRYQVLGDAATLADCQLTVQDSVSGQTLTFSDQGPVQTAGRSGRLWRSPAPLTLAQQAGARYQPRLRAANGTLDIPLPCPPPEARAPDASSELEWLVYL</sequence>
<dbReference type="OrthoDB" id="9135113at2"/>
<evidence type="ECO:0000313" key="2">
    <source>
        <dbReference type="Proteomes" id="UP000247555"/>
    </source>
</evidence>
<comment type="caution">
    <text evidence="1">The sequence shown here is derived from an EMBL/GenBank/DDBJ whole genome shotgun (WGS) entry which is preliminary data.</text>
</comment>
<name>A0A318KL72_9NEIS</name>